<evidence type="ECO:0000313" key="6">
    <source>
        <dbReference type="Proteomes" id="UP000184510"/>
    </source>
</evidence>
<dbReference type="EMBL" id="FQYR01000003">
    <property type="protein sequence ID" value="SHJ32000.1"/>
    <property type="molecule type" value="Genomic_DNA"/>
</dbReference>
<keyword evidence="3" id="KW-0804">Transcription</keyword>
<sequence>MKADIAMIDTPKCLNTSKVARLKKGLEADAFVDIAKIYKALSHPSRLQVLYLLGLEPCCVCDLSHVMGIPVPTASQYLRILRKAGLVEFEKDGKFIIYSLTLTARSLGDLGKVNGI</sequence>
<dbReference type="FunCoup" id="A0A1M6IC36">
    <property type="interactions" value="108"/>
</dbReference>
<dbReference type="PANTHER" id="PTHR43132:SF2">
    <property type="entry name" value="ARSENICAL RESISTANCE OPERON REPRESSOR ARSR-RELATED"/>
    <property type="match status" value="1"/>
</dbReference>
<dbReference type="GO" id="GO:0003700">
    <property type="term" value="F:DNA-binding transcription factor activity"/>
    <property type="evidence" value="ECO:0007669"/>
    <property type="project" value="InterPro"/>
</dbReference>
<dbReference type="InParanoid" id="A0A1M6IC36"/>
<dbReference type="InterPro" id="IPR051011">
    <property type="entry name" value="Metal_resp_trans_reg"/>
</dbReference>
<organism evidence="5 6">
    <name type="scientific">Rubritalea squalenifaciens DSM 18772</name>
    <dbReference type="NCBI Taxonomy" id="1123071"/>
    <lineage>
        <taxon>Bacteria</taxon>
        <taxon>Pseudomonadati</taxon>
        <taxon>Verrucomicrobiota</taxon>
        <taxon>Verrucomicrobiia</taxon>
        <taxon>Verrucomicrobiales</taxon>
        <taxon>Rubritaleaceae</taxon>
        <taxon>Rubritalea</taxon>
    </lineage>
</organism>
<dbReference type="OrthoDB" id="9798835at2"/>
<dbReference type="PANTHER" id="PTHR43132">
    <property type="entry name" value="ARSENICAL RESISTANCE OPERON REPRESSOR ARSR-RELATED"/>
    <property type="match status" value="1"/>
</dbReference>
<dbReference type="GO" id="GO:0003677">
    <property type="term" value="F:DNA binding"/>
    <property type="evidence" value="ECO:0007669"/>
    <property type="project" value="UniProtKB-KW"/>
</dbReference>
<keyword evidence="1" id="KW-0805">Transcription regulation</keyword>
<dbReference type="Proteomes" id="UP000184510">
    <property type="component" value="Unassembled WGS sequence"/>
</dbReference>
<dbReference type="InterPro" id="IPR001845">
    <property type="entry name" value="HTH_ArsR_DNA-bd_dom"/>
</dbReference>
<dbReference type="NCBIfam" id="NF033788">
    <property type="entry name" value="HTH_metalloreg"/>
    <property type="match status" value="1"/>
</dbReference>
<evidence type="ECO:0000256" key="1">
    <source>
        <dbReference type="ARBA" id="ARBA00023015"/>
    </source>
</evidence>
<keyword evidence="2 5" id="KW-0238">DNA-binding</keyword>
<keyword evidence="6" id="KW-1185">Reference proteome</keyword>
<evidence type="ECO:0000259" key="4">
    <source>
        <dbReference type="PROSITE" id="PS50987"/>
    </source>
</evidence>
<dbReference type="Gene3D" id="1.10.10.10">
    <property type="entry name" value="Winged helix-like DNA-binding domain superfamily/Winged helix DNA-binding domain"/>
    <property type="match status" value="1"/>
</dbReference>
<reference evidence="5 6" key="1">
    <citation type="submission" date="2016-11" db="EMBL/GenBank/DDBJ databases">
        <authorList>
            <person name="Jaros S."/>
            <person name="Januszkiewicz K."/>
            <person name="Wedrychowicz H."/>
        </authorList>
    </citation>
    <scope>NUCLEOTIDE SEQUENCE [LARGE SCALE GENOMIC DNA]</scope>
    <source>
        <strain evidence="5 6">DSM 18772</strain>
    </source>
</reference>
<gene>
    <name evidence="5" type="ORF">SAMN02745181_1752</name>
</gene>
<dbReference type="InterPro" id="IPR011991">
    <property type="entry name" value="ArsR-like_HTH"/>
</dbReference>
<evidence type="ECO:0000256" key="3">
    <source>
        <dbReference type="ARBA" id="ARBA00023163"/>
    </source>
</evidence>
<dbReference type="CDD" id="cd00090">
    <property type="entry name" value="HTH_ARSR"/>
    <property type="match status" value="1"/>
</dbReference>
<dbReference type="AlphaFoldDB" id="A0A1M6IC36"/>
<accession>A0A1M6IC36</accession>
<name>A0A1M6IC36_9BACT</name>
<evidence type="ECO:0000256" key="2">
    <source>
        <dbReference type="ARBA" id="ARBA00023125"/>
    </source>
</evidence>
<proteinExistence type="predicted"/>
<evidence type="ECO:0000313" key="5">
    <source>
        <dbReference type="EMBL" id="SHJ32000.1"/>
    </source>
</evidence>
<dbReference type="PROSITE" id="PS50987">
    <property type="entry name" value="HTH_ARSR_2"/>
    <property type="match status" value="1"/>
</dbReference>
<dbReference type="Pfam" id="PF01022">
    <property type="entry name" value="HTH_5"/>
    <property type="match status" value="1"/>
</dbReference>
<dbReference type="InterPro" id="IPR036388">
    <property type="entry name" value="WH-like_DNA-bd_sf"/>
</dbReference>
<dbReference type="PRINTS" id="PR00778">
    <property type="entry name" value="HTHARSR"/>
</dbReference>
<feature type="domain" description="HTH arsR-type" evidence="4">
    <location>
        <begin position="26"/>
        <end position="116"/>
    </location>
</feature>
<dbReference type="SUPFAM" id="SSF46785">
    <property type="entry name" value="Winged helix' DNA-binding domain"/>
    <property type="match status" value="1"/>
</dbReference>
<dbReference type="STRING" id="1123071.SAMN02745181_1752"/>
<dbReference type="InterPro" id="IPR036390">
    <property type="entry name" value="WH_DNA-bd_sf"/>
</dbReference>
<dbReference type="RefSeq" id="WP_143183345.1">
    <property type="nucleotide sequence ID" value="NZ_FQYR01000003.1"/>
</dbReference>
<protein>
    <submittedName>
        <fullName evidence="5">DNA-binding transcriptional regulator, ArsR family</fullName>
    </submittedName>
</protein>
<dbReference type="SMART" id="SM00418">
    <property type="entry name" value="HTH_ARSR"/>
    <property type="match status" value="1"/>
</dbReference>